<protein>
    <submittedName>
        <fullName evidence="9">AzlC family ABC transporter permease</fullName>
    </submittedName>
</protein>
<reference evidence="9" key="1">
    <citation type="submission" date="2020-10" db="EMBL/GenBank/DDBJ databases">
        <authorList>
            <person name="Gilroy R."/>
        </authorList>
    </citation>
    <scope>NUCLEOTIDE SEQUENCE</scope>
    <source>
        <strain evidence="9">CHK190-19873</strain>
    </source>
</reference>
<evidence type="ECO:0000256" key="5">
    <source>
        <dbReference type="ARBA" id="ARBA00022692"/>
    </source>
</evidence>
<accession>A0A9D1EUJ6</accession>
<dbReference type="GO" id="GO:1903785">
    <property type="term" value="P:L-valine transmembrane transport"/>
    <property type="evidence" value="ECO:0007669"/>
    <property type="project" value="TreeGrafter"/>
</dbReference>
<feature type="transmembrane region" description="Helical" evidence="8">
    <location>
        <begin position="33"/>
        <end position="56"/>
    </location>
</feature>
<organism evidence="9 10">
    <name type="scientific">Candidatus Limivivens intestinipullorum</name>
    <dbReference type="NCBI Taxonomy" id="2840858"/>
    <lineage>
        <taxon>Bacteria</taxon>
        <taxon>Bacillati</taxon>
        <taxon>Bacillota</taxon>
        <taxon>Clostridia</taxon>
        <taxon>Lachnospirales</taxon>
        <taxon>Lachnospiraceae</taxon>
        <taxon>Lachnospiraceae incertae sedis</taxon>
        <taxon>Candidatus Limivivens</taxon>
    </lineage>
</organism>
<feature type="transmembrane region" description="Helical" evidence="8">
    <location>
        <begin position="178"/>
        <end position="194"/>
    </location>
</feature>
<evidence type="ECO:0000256" key="3">
    <source>
        <dbReference type="ARBA" id="ARBA00022448"/>
    </source>
</evidence>
<evidence type="ECO:0000256" key="4">
    <source>
        <dbReference type="ARBA" id="ARBA00022475"/>
    </source>
</evidence>
<evidence type="ECO:0000256" key="1">
    <source>
        <dbReference type="ARBA" id="ARBA00004651"/>
    </source>
</evidence>
<dbReference type="InterPro" id="IPR011606">
    <property type="entry name" value="Brnchd-chn_aa_trnsp_permease"/>
</dbReference>
<sequence>MKSAFFKSLPVLCGYVFLGIAFGILLEQAGYNALWAFFISLFVYAGSFQFVLVPLLASGASLVTAAVTALFVNSRHIFYGLSFLKFFRAMGKRFPYMVFSLTDETYSVLCSCREEENTGEWFLIALFNHCYWIAGSVIGAVAGQLIPFDFTGIDFSMTALFAVILLNQILDAKRDTRLCALGGLLSGVVCLLLFGPDRFLLPALLLAVCCTGAISRVGAPVSKTSVVPAKKNALEEKEETHR</sequence>
<keyword evidence="6 8" id="KW-1133">Transmembrane helix</keyword>
<keyword evidence="3" id="KW-0813">Transport</keyword>
<evidence type="ECO:0000256" key="6">
    <source>
        <dbReference type="ARBA" id="ARBA00022989"/>
    </source>
</evidence>
<reference evidence="9" key="2">
    <citation type="journal article" date="2021" name="PeerJ">
        <title>Extensive microbial diversity within the chicken gut microbiome revealed by metagenomics and culture.</title>
        <authorList>
            <person name="Gilroy R."/>
            <person name="Ravi A."/>
            <person name="Getino M."/>
            <person name="Pursley I."/>
            <person name="Horton D.L."/>
            <person name="Alikhan N.F."/>
            <person name="Baker D."/>
            <person name="Gharbi K."/>
            <person name="Hall N."/>
            <person name="Watson M."/>
            <person name="Adriaenssens E.M."/>
            <person name="Foster-Nyarko E."/>
            <person name="Jarju S."/>
            <person name="Secka A."/>
            <person name="Antonio M."/>
            <person name="Oren A."/>
            <person name="Chaudhuri R.R."/>
            <person name="La Ragione R."/>
            <person name="Hildebrand F."/>
            <person name="Pallen M.J."/>
        </authorList>
    </citation>
    <scope>NUCLEOTIDE SEQUENCE</scope>
    <source>
        <strain evidence="9">CHK190-19873</strain>
    </source>
</reference>
<feature type="transmembrane region" description="Helical" evidence="8">
    <location>
        <begin position="200"/>
        <end position="219"/>
    </location>
</feature>
<keyword evidence="7 8" id="KW-0472">Membrane</keyword>
<dbReference type="PANTHER" id="PTHR34979">
    <property type="entry name" value="INNER MEMBRANE PROTEIN YGAZ"/>
    <property type="match status" value="1"/>
</dbReference>
<dbReference type="EMBL" id="DVIQ01000061">
    <property type="protein sequence ID" value="HIS31926.1"/>
    <property type="molecule type" value="Genomic_DNA"/>
</dbReference>
<proteinExistence type="inferred from homology"/>
<comment type="subcellular location">
    <subcellularLocation>
        <location evidence="1">Cell membrane</location>
        <topology evidence="1">Multi-pass membrane protein</topology>
    </subcellularLocation>
</comment>
<gene>
    <name evidence="9" type="ORF">IAB44_10330</name>
</gene>
<dbReference type="PANTHER" id="PTHR34979:SF1">
    <property type="entry name" value="INNER MEMBRANE PROTEIN YGAZ"/>
    <property type="match status" value="1"/>
</dbReference>
<name>A0A9D1EUJ6_9FIRM</name>
<evidence type="ECO:0000313" key="10">
    <source>
        <dbReference type="Proteomes" id="UP000823935"/>
    </source>
</evidence>
<evidence type="ECO:0000256" key="7">
    <source>
        <dbReference type="ARBA" id="ARBA00023136"/>
    </source>
</evidence>
<comment type="similarity">
    <text evidence="2">Belongs to the AzlC family.</text>
</comment>
<dbReference type="AlphaFoldDB" id="A0A9D1EUJ6"/>
<evidence type="ECO:0000313" key="9">
    <source>
        <dbReference type="EMBL" id="HIS31926.1"/>
    </source>
</evidence>
<evidence type="ECO:0000256" key="2">
    <source>
        <dbReference type="ARBA" id="ARBA00010735"/>
    </source>
</evidence>
<evidence type="ECO:0000256" key="8">
    <source>
        <dbReference type="SAM" id="Phobius"/>
    </source>
</evidence>
<dbReference type="Pfam" id="PF03591">
    <property type="entry name" value="AzlC"/>
    <property type="match status" value="1"/>
</dbReference>
<keyword evidence="4" id="KW-1003">Cell membrane</keyword>
<comment type="caution">
    <text evidence="9">The sequence shown here is derived from an EMBL/GenBank/DDBJ whole genome shotgun (WGS) entry which is preliminary data.</text>
</comment>
<feature type="transmembrane region" description="Helical" evidence="8">
    <location>
        <begin position="148"/>
        <end position="166"/>
    </location>
</feature>
<keyword evidence="5 8" id="KW-0812">Transmembrane</keyword>
<feature type="transmembrane region" description="Helical" evidence="8">
    <location>
        <begin position="121"/>
        <end position="142"/>
    </location>
</feature>
<feature type="transmembrane region" description="Helical" evidence="8">
    <location>
        <begin position="6"/>
        <end position="26"/>
    </location>
</feature>
<feature type="transmembrane region" description="Helical" evidence="8">
    <location>
        <begin position="62"/>
        <end position="87"/>
    </location>
</feature>
<dbReference type="Proteomes" id="UP000823935">
    <property type="component" value="Unassembled WGS sequence"/>
</dbReference>
<dbReference type="GO" id="GO:0005886">
    <property type="term" value="C:plasma membrane"/>
    <property type="evidence" value="ECO:0007669"/>
    <property type="project" value="UniProtKB-SubCell"/>
</dbReference>